<feature type="transmembrane region" description="Helical" evidence="1">
    <location>
        <begin position="22"/>
        <end position="47"/>
    </location>
</feature>
<proteinExistence type="predicted"/>
<reference evidence="2 3" key="1">
    <citation type="journal article" date="2015" name="Stand. Genomic Sci.">
        <title>Genomic Encyclopedia of Bacterial and Archaeal Type Strains, Phase III: the genomes of soil and plant-associated and newly described type strains.</title>
        <authorList>
            <person name="Whitman W.B."/>
            <person name="Woyke T."/>
            <person name="Klenk H.P."/>
            <person name="Zhou Y."/>
            <person name="Lilburn T.G."/>
            <person name="Beck B.J."/>
            <person name="De Vos P."/>
            <person name="Vandamme P."/>
            <person name="Eisen J.A."/>
            <person name="Garrity G."/>
            <person name="Hugenholtz P."/>
            <person name="Kyrpides N.C."/>
        </authorList>
    </citation>
    <scope>NUCLEOTIDE SEQUENCE [LARGE SCALE GENOMIC DNA]</scope>
    <source>
        <strain evidence="2 3">S2T63</strain>
    </source>
</reference>
<name>A0A498C2Z8_9MICO</name>
<evidence type="ECO:0000256" key="1">
    <source>
        <dbReference type="SAM" id="Phobius"/>
    </source>
</evidence>
<dbReference type="AlphaFoldDB" id="A0A498C2Z8"/>
<keyword evidence="1" id="KW-1133">Transmembrane helix</keyword>
<feature type="transmembrane region" description="Helical" evidence="1">
    <location>
        <begin position="174"/>
        <end position="193"/>
    </location>
</feature>
<evidence type="ECO:0000313" key="2">
    <source>
        <dbReference type="EMBL" id="RLK49397.1"/>
    </source>
</evidence>
<feature type="transmembrane region" description="Helical" evidence="1">
    <location>
        <begin position="77"/>
        <end position="97"/>
    </location>
</feature>
<keyword evidence="1" id="KW-0472">Membrane</keyword>
<keyword evidence="1" id="KW-0812">Transmembrane</keyword>
<sequence>MFGRLFDRAAPLWRAASTLGDIIVVNVLLLLTALPIVTLGAGLAAAYDAARRLQADLDDGAARTFWRSFRANLAQSTALWAVVGSIGAALLAGWILLPIPELAVMKTLISAVYLLIFPFVWALQARFENTVGRTLRNAAALAIARLPWAGGVLVIQAVVLAVTIATWFLVPQALVLLLLLGYPLAVWASVPLIERALAPLLPAPEPESAD</sequence>
<dbReference type="OrthoDB" id="7948871at2"/>
<evidence type="ECO:0000313" key="3">
    <source>
        <dbReference type="Proteomes" id="UP000273158"/>
    </source>
</evidence>
<gene>
    <name evidence="2" type="ORF">C7474_1544</name>
</gene>
<organism evidence="2 3">
    <name type="scientific">Microbacterium telephonicum</name>
    <dbReference type="NCBI Taxonomy" id="1714841"/>
    <lineage>
        <taxon>Bacteria</taxon>
        <taxon>Bacillati</taxon>
        <taxon>Actinomycetota</taxon>
        <taxon>Actinomycetes</taxon>
        <taxon>Micrococcales</taxon>
        <taxon>Microbacteriaceae</taxon>
        <taxon>Microbacterium</taxon>
    </lineage>
</organism>
<dbReference type="Pfam" id="PF04854">
    <property type="entry name" value="DUF624"/>
    <property type="match status" value="1"/>
</dbReference>
<feature type="transmembrane region" description="Helical" evidence="1">
    <location>
        <begin position="103"/>
        <end position="125"/>
    </location>
</feature>
<comment type="caution">
    <text evidence="2">The sequence shown here is derived from an EMBL/GenBank/DDBJ whole genome shotgun (WGS) entry which is preliminary data.</text>
</comment>
<dbReference type="InterPro" id="IPR006938">
    <property type="entry name" value="DUF624"/>
</dbReference>
<dbReference type="RefSeq" id="WP_158597312.1">
    <property type="nucleotide sequence ID" value="NZ_RCDB01000002.1"/>
</dbReference>
<keyword evidence="3" id="KW-1185">Reference proteome</keyword>
<dbReference type="Proteomes" id="UP000273158">
    <property type="component" value="Unassembled WGS sequence"/>
</dbReference>
<accession>A0A498C2Z8</accession>
<feature type="transmembrane region" description="Helical" evidence="1">
    <location>
        <begin position="146"/>
        <end position="168"/>
    </location>
</feature>
<protein>
    <submittedName>
        <fullName evidence="2">Uncharacterized protein DUF624</fullName>
    </submittedName>
</protein>
<dbReference type="EMBL" id="RCDB01000002">
    <property type="protein sequence ID" value="RLK49397.1"/>
    <property type="molecule type" value="Genomic_DNA"/>
</dbReference>